<evidence type="ECO:0000313" key="1">
    <source>
        <dbReference type="EMBL" id="WGV28427.1"/>
    </source>
</evidence>
<dbReference type="KEGG" id="hbq:QI031_13550"/>
<gene>
    <name evidence="1" type="ORF">QI031_13550</name>
</gene>
<evidence type="ECO:0000313" key="2">
    <source>
        <dbReference type="Proteomes" id="UP001223520"/>
    </source>
</evidence>
<proteinExistence type="predicted"/>
<sequence length="218" mass="23813">MLATSNKLNLLDIVALKTPLFEHNLLAGQVGTIVEVLAPEVYEVEFSDEDGQTYATQALPAHQLLKLYYKPLKTMSNTINQFGKGDNVAGDKIQNDFQKATIGIVAQNQAQATVNNLNQTSGASVAEIMQIISTMRQTVAQFPPDIRDDMIIDIDDVEVEIQKPEQERNLPKLKKRLLALLTAATVVAAPIAGMTDFTNNVLEIANKVGIELKLPSGK</sequence>
<dbReference type="AlphaFoldDB" id="A0AAJ6NXH8"/>
<dbReference type="Pfam" id="PF16277">
    <property type="entry name" value="DUF4926"/>
    <property type="match status" value="1"/>
</dbReference>
<dbReference type="Proteomes" id="UP001223520">
    <property type="component" value="Chromosome"/>
</dbReference>
<name>A0AAJ6NXH8_9CYAN</name>
<organism evidence="1 2">
    <name type="scientific">Halotia branconii CENA392</name>
    <dbReference type="NCBI Taxonomy" id="1539056"/>
    <lineage>
        <taxon>Bacteria</taxon>
        <taxon>Bacillati</taxon>
        <taxon>Cyanobacteriota</taxon>
        <taxon>Cyanophyceae</taxon>
        <taxon>Nostocales</taxon>
        <taxon>Nodulariaceae</taxon>
        <taxon>Halotia</taxon>
    </lineage>
</organism>
<dbReference type="InterPro" id="IPR032568">
    <property type="entry name" value="DUF4926"/>
</dbReference>
<dbReference type="RefSeq" id="WP_281485652.1">
    <property type="nucleotide sequence ID" value="NZ_CP124543.1"/>
</dbReference>
<protein>
    <submittedName>
        <fullName evidence="1">DUF4926 domain-containing protein</fullName>
    </submittedName>
</protein>
<accession>A0AAJ6NXH8</accession>
<reference evidence="1 2" key="1">
    <citation type="journal article" date="2023" name="Limnol Oceanogr Lett">
        <title>Environmental adaptations by the intertidal Antarctic cyanobacterium Halotia branconii CENA392 as revealed using long-read genome sequencing.</title>
        <authorList>
            <person name="Dextro R.B."/>
            <person name="Delbaje E."/>
            <person name="Freitas P.N.N."/>
            <person name="Geraldes V."/>
            <person name="Pinto E."/>
            <person name="Long P.F."/>
            <person name="Fiore M.F."/>
        </authorList>
    </citation>
    <scope>NUCLEOTIDE SEQUENCE [LARGE SCALE GENOMIC DNA]</scope>
    <source>
        <strain evidence="1 2">CENA392</strain>
    </source>
</reference>
<dbReference type="EMBL" id="CP124543">
    <property type="protein sequence ID" value="WGV28427.1"/>
    <property type="molecule type" value="Genomic_DNA"/>
</dbReference>
<keyword evidence="2" id="KW-1185">Reference proteome</keyword>